<dbReference type="PANTHER" id="PTHR21089">
    <property type="entry name" value="SHIKIMATE DEHYDROGENASE"/>
    <property type="match status" value="1"/>
</dbReference>
<evidence type="ECO:0000313" key="12">
    <source>
        <dbReference type="EMBL" id="XAY06244.1"/>
    </source>
</evidence>
<dbReference type="NCBIfam" id="TIGR00507">
    <property type="entry name" value="aroE"/>
    <property type="match status" value="1"/>
</dbReference>
<reference evidence="12" key="1">
    <citation type="submission" date="2022-12" db="EMBL/GenBank/DDBJ databases">
        <title>Paraconexibacter alkalitolerans sp. nov. and Baekduia alba sp. nov., isolated from soil and emended description of the genera Paraconexibacter (Chun et al., 2020) and Baekduia (An et al., 2020).</title>
        <authorList>
            <person name="Vieira S."/>
            <person name="Huber K.J."/>
            <person name="Geppert A."/>
            <person name="Wolf J."/>
            <person name="Neumann-Schaal M."/>
            <person name="Muesken M."/>
            <person name="Overmann J."/>
        </authorList>
    </citation>
    <scope>NUCLEOTIDE SEQUENCE</scope>
    <source>
        <strain evidence="12">AEG42_29</strain>
    </source>
</reference>
<evidence type="ECO:0000256" key="4">
    <source>
        <dbReference type="ARBA" id="ARBA00022857"/>
    </source>
</evidence>
<dbReference type="InterPro" id="IPR041121">
    <property type="entry name" value="SDH_C"/>
</dbReference>
<dbReference type="SUPFAM" id="SSF51735">
    <property type="entry name" value="NAD(P)-binding Rossmann-fold domains"/>
    <property type="match status" value="1"/>
</dbReference>
<dbReference type="Pfam" id="PF08501">
    <property type="entry name" value="Shikimate_dh_N"/>
    <property type="match status" value="1"/>
</dbReference>
<dbReference type="InterPro" id="IPR011342">
    <property type="entry name" value="Shikimate_DH"/>
</dbReference>
<evidence type="ECO:0000259" key="11">
    <source>
        <dbReference type="Pfam" id="PF18317"/>
    </source>
</evidence>
<feature type="active site" description="Proton acceptor" evidence="8">
    <location>
        <position position="67"/>
    </location>
</feature>
<comment type="caution">
    <text evidence="8">Lacks conserved residue(s) required for the propagation of feature annotation.</text>
</comment>
<dbReference type="KEGG" id="parq:DSM112329_03111"/>
<comment type="function">
    <text evidence="8">Involved in the biosynthesis of the chorismate, which leads to the biosynthesis of aromatic amino acids. Catalyzes the reversible NADPH linked reduction of 3-dehydroshikimate (DHSA) to yield shikimate (SA).</text>
</comment>
<comment type="pathway">
    <text evidence="1 8">Metabolic intermediate biosynthesis; chorismate biosynthesis; chorismate from D-erythrose 4-phosphate and phosphoenolpyruvate: step 4/7.</text>
</comment>
<keyword evidence="4 8" id="KW-0521">NADP</keyword>
<feature type="binding site" evidence="8">
    <location>
        <position position="88"/>
    </location>
    <ligand>
        <name>shikimate</name>
        <dbReference type="ChEBI" id="CHEBI:36208"/>
    </ligand>
</feature>
<evidence type="ECO:0000256" key="5">
    <source>
        <dbReference type="ARBA" id="ARBA00023002"/>
    </source>
</evidence>
<comment type="catalytic activity">
    <reaction evidence="7 8">
        <text>shikimate + NADP(+) = 3-dehydroshikimate + NADPH + H(+)</text>
        <dbReference type="Rhea" id="RHEA:17737"/>
        <dbReference type="ChEBI" id="CHEBI:15378"/>
        <dbReference type="ChEBI" id="CHEBI:16630"/>
        <dbReference type="ChEBI" id="CHEBI:36208"/>
        <dbReference type="ChEBI" id="CHEBI:57783"/>
        <dbReference type="ChEBI" id="CHEBI:58349"/>
        <dbReference type="EC" id="1.1.1.25"/>
    </reaction>
</comment>
<feature type="domain" description="Shikimate dehydrogenase substrate binding N-terminal" evidence="10">
    <location>
        <begin position="6"/>
        <end position="90"/>
    </location>
</feature>
<dbReference type="RefSeq" id="WP_354697481.1">
    <property type="nucleotide sequence ID" value="NZ_CP114014.1"/>
</dbReference>
<dbReference type="GO" id="GO:0009073">
    <property type="term" value="P:aromatic amino acid family biosynthetic process"/>
    <property type="evidence" value="ECO:0007669"/>
    <property type="project" value="UniProtKB-KW"/>
</dbReference>
<gene>
    <name evidence="8 12" type="primary">aroE</name>
    <name evidence="12" type="ORF">DSM112329_03111</name>
</gene>
<dbReference type="Gene3D" id="3.40.50.10860">
    <property type="entry name" value="Leucine Dehydrogenase, chain A, domain 1"/>
    <property type="match status" value="1"/>
</dbReference>
<feature type="binding site" evidence="8">
    <location>
        <position position="210"/>
    </location>
    <ligand>
        <name>NADP(+)</name>
        <dbReference type="ChEBI" id="CHEBI:58349"/>
    </ligand>
</feature>
<feature type="binding site" evidence="8">
    <location>
        <position position="212"/>
    </location>
    <ligand>
        <name>shikimate</name>
        <dbReference type="ChEBI" id="CHEBI:36208"/>
    </ligand>
</feature>
<evidence type="ECO:0000259" key="10">
    <source>
        <dbReference type="Pfam" id="PF08501"/>
    </source>
</evidence>
<dbReference type="InterPro" id="IPR006151">
    <property type="entry name" value="Shikm_DH/Glu-tRNA_Rdtase"/>
</dbReference>
<feature type="domain" description="Quinate/shikimate 5-dehydrogenase/glutamyl-tRNA reductase" evidence="9">
    <location>
        <begin position="117"/>
        <end position="175"/>
    </location>
</feature>
<keyword evidence="6 8" id="KW-0057">Aromatic amino acid biosynthesis</keyword>
<evidence type="ECO:0000256" key="6">
    <source>
        <dbReference type="ARBA" id="ARBA00023141"/>
    </source>
</evidence>
<dbReference type="EMBL" id="CP114014">
    <property type="protein sequence ID" value="XAY06244.1"/>
    <property type="molecule type" value="Genomic_DNA"/>
</dbReference>
<feature type="binding site" evidence="8">
    <location>
        <position position="104"/>
    </location>
    <ligand>
        <name>shikimate</name>
        <dbReference type="ChEBI" id="CHEBI:36208"/>
    </ligand>
</feature>
<proteinExistence type="inferred from homology"/>
<dbReference type="InterPro" id="IPR013708">
    <property type="entry name" value="Shikimate_DH-bd_N"/>
</dbReference>
<dbReference type="Gene3D" id="3.40.50.720">
    <property type="entry name" value="NAD(P)-binding Rossmann-like Domain"/>
    <property type="match status" value="1"/>
</dbReference>
<dbReference type="HAMAP" id="MF_00222">
    <property type="entry name" value="Shikimate_DH_AroE"/>
    <property type="match status" value="1"/>
</dbReference>
<feature type="binding site" evidence="8">
    <location>
        <begin position="125"/>
        <end position="129"/>
    </location>
    <ligand>
        <name>NADP(+)</name>
        <dbReference type="ChEBI" id="CHEBI:58349"/>
    </ligand>
</feature>
<evidence type="ECO:0000256" key="1">
    <source>
        <dbReference type="ARBA" id="ARBA00004871"/>
    </source>
</evidence>
<evidence type="ECO:0000256" key="2">
    <source>
        <dbReference type="ARBA" id="ARBA00012962"/>
    </source>
</evidence>
<dbReference type="PANTHER" id="PTHR21089:SF1">
    <property type="entry name" value="BIFUNCTIONAL 3-DEHYDROQUINATE DEHYDRATASE_SHIKIMATE DEHYDROGENASE, CHLOROPLASTIC"/>
    <property type="match status" value="1"/>
</dbReference>
<feature type="binding site" evidence="8">
    <location>
        <position position="240"/>
    </location>
    <ligand>
        <name>shikimate</name>
        <dbReference type="ChEBI" id="CHEBI:36208"/>
    </ligand>
</feature>
<dbReference type="GO" id="GO:0009423">
    <property type="term" value="P:chorismate biosynthetic process"/>
    <property type="evidence" value="ECO:0007669"/>
    <property type="project" value="UniProtKB-UniRule"/>
</dbReference>
<dbReference type="AlphaFoldDB" id="A0AAU7AXU1"/>
<name>A0AAU7AXU1_9ACTN</name>
<evidence type="ECO:0000256" key="3">
    <source>
        <dbReference type="ARBA" id="ARBA00022605"/>
    </source>
</evidence>
<evidence type="ECO:0000259" key="9">
    <source>
        <dbReference type="Pfam" id="PF01488"/>
    </source>
</evidence>
<sequence>MRRLGVLGWPVAHSRSPAMHTAALAQMGLGEGWSYQRLPVPPELFAETVRGLPGAGFVGANVTIPHKEAALALADTATPAARAIGAANTLSFSAEGAIHADNTDAPGLIATLPWPVRGRTAVVLGAGGSARGVAWALRDAGAADVAVWNRSPQRAQRLAADLDVRAVEVIGSADLLVNCTSVGLHDVSTTFKELPLSADAINEYSCLVDLVYRDGDTALIGAARDREVSVVDGLEILVHQGALSLEAWTGVRAPIDAMRDGARGIPPH</sequence>
<dbReference type="EC" id="1.1.1.25" evidence="2 8"/>
<keyword evidence="5 8" id="KW-0560">Oxidoreductase</keyword>
<dbReference type="InterPro" id="IPR022893">
    <property type="entry name" value="Shikimate_DH_fam"/>
</dbReference>
<feature type="binding site" evidence="8">
    <location>
        <position position="233"/>
    </location>
    <ligand>
        <name>NADP(+)</name>
        <dbReference type="ChEBI" id="CHEBI:58349"/>
    </ligand>
</feature>
<dbReference type="Pfam" id="PF18317">
    <property type="entry name" value="SDH_C"/>
    <property type="match status" value="1"/>
</dbReference>
<feature type="binding site" evidence="8">
    <location>
        <position position="63"/>
    </location>
    <ligand>
        <name>shikimate</name>
        <dbReference type="ChEBI" id="CHEBI:36208"/>
    </ligand>
</feature>
<dbReference type="InterPro" id="IPR036291">
    <property type="entry name" value="NAD(P)-bd_dom_sf"/>
</dbReference>
<evidence type="ECO:0000256" key="7">
    <source>
        <dbReference type="ARBA" id="ARBA00049442"/>
    </source>
</evidence>
<comment type="subunit">
    <text evidence="8">Homodimer.</text>
</comment>
<keyword evidence="3 8" id="KW-0028">Amino-acid biosynthesis</keyword>
<dbReference type="GO" id="GO:0005829">
    <property type="term" value="C:cytosol"/>
    <property type="evidence" value="ECO:0007669"/>
    <property type="project" value="TreeGrafter"/>
</dbReference>
<dbReference type="GO" id="GO:0008652">
    <property type="term" value="P:amino acid biosynthetic process"/>
    <property type="evidence" value="ECO:0007669"/>
    <property type="project" value="UniProtKB-KW"/>
</dbReference>
<feature type="binding site" evidence="8">
    <location>
        <begin position="14"/>
        <end position="16"/>
    </location>
    <ligand>
        <name>shikimate</name>
        <dbReference type="ChEBI" id="CHEBI:36208"/>
    </ligand>
</feature>
<organism evidence="12">
    <name type="scientific">Paraconexibacter sp. AEG42_29</name>
    <dbReference type="NCBI Taxonomy" id="2997339"/>
    <lineage>
        <taxon>Bacteria</taxon>
        <taxon>Bacillati</taxon>
        <taxon>Actinomycetota</taxon>
        <taxon>Thermoleophilia</taxon>
        <taxon>Solirubrobacterales</taxon>
        <taxon>Paraconexibacteraceae</taxon>
        <taxon>Paraconexibacter</taxon>
    </lineage>
</organism>
<dbReference type="Pfam" id="PF01488">
    <property type="entry name" value="Shikimate_DH"/>
    <property type="match status" value="1"/>
</dbReference>
<comment type="similarity">
    <text evidence="8">Belongs to the shikimate dehydrogenase family.</text>
</comment>
<dbReference type="SUPFAM" id="SSF53223">
    <property type="entry name" value="Aminoacid dehydrogenase-like, N-terminal domain"/>
    <property type="match status" value="1"/>
</dbReference>
<feature type="domain" description="SDH C-terminal" evidence="11">
    <location>
        <begin position="233"/>
        <end position="260"/>
    </location>
</feature>
<dbReference type="GO" id="GO:0004764">
    <property type="term" value="F:shikimate 3-dehydrogenase (NADP+) activity"/>
    <property type="evidence" value="ECO:0007669"/>
    <property type="project" value="UniProtKB-UniRule"/>
</dbReference>
<protein>
    <recommendedName>
        <fullName evidence="2 8">Shikimate dehydrogenase (NADP(+))</fullName>
        <shortName evidence="8">SDH</shortName>
        <ecNumber evidence="2 8">1.1.1.25</ecNumber>
    </recommendedName>
</protein>
<dbReference type="GO" id="GO:0019632">
    <property type="term" value="P:shikimate metabolic process"/>
    <property type="evidence" value="ECO:0007669"/>
    <property type="project" value="InterPro"/>
</dbReference>
<accession>A0AAU7AXU1</accession>
<dbReference type="GO" id="GO:0050661">
    <property type="term" value="F:NADP binding"/>
    <property type="evidence" value="ECO:0007669"/>
    <property type="project" value="InterPro"/>
</dbReference>
<evidence type="ECO:0000256" key="8">
    <source>
        <dbReference type="HAMAP-Rule" id="MF_00222"/>
    </source>
</evidence>
<dbReference type="CDD" id="cd01065">
    <property type="entry name" value="NAD_bind_Shikimate_DH"/>
    <property type="match status" value="1"/>
</dbReference>
<dbReference type="InterPro" id="IPR046346">
    <property type="entry name" value="Aminoacid_DH-like_N_sf"/>
</dbReference>